<organism evidence="2 3">
    <name type="scientific">Halorubrum lacusprofundi (strain ATCC 49239 / DSM 5036 / JCM 8891 / ACAM 34)</name>
    <dbReference type="NCBI Taxonomy" id="416348"/>
    <lineage>
        <taxon>Archaea</taxon>
        <taxon>Methanobacteriati</taxon>
        <taxon>Methanobacteriota</taxon>
        <taxon>Stenosarchaea group</taxon>
        <taxon>Halobacteria</taxon>
        <taxon>Halobacteriales</taxon>
        <taxon>Haloferacaceae</taxon>
        <taxon>Halorubrum</taxon>
    </lineage>
</organism>
<dbReference type="GeneID" id="7399914"/>
<evidence type="ECO:0000259" key="1">
    <source>
        <dbReference type="Pfam" id="PF25922"/>
    </source>
</evidence>
<reference evidence="2 3" key="1">
    <citation type="journal article" date="2016" name="Stand. Genomic Sci.">
        <title>Complete genome sequence of the Antarctic Halorubrum lacusprofundi type strain ACAM 34.</title>
        <authorList>
            <person name="Anderson I.J."/>
            <person name="DasSarma P."/>
            <person name="Lucas S."/>
            <person name="Copeland A."/>
            <person name="Lapidus A."/>
            <person name="Del Rio T.G."/>
            <person name="Tice H."/>
            <person name="Dalin E."/>
            <person name="Bruce D.C."/>
            <person name="Goodwin L."/>
            <person name="Pitluck S."/>
            <person name="Sims D."/>
            <person name="Brettin T.S."/>
            <person name="Detter J.C."/>
            <person name="Han C.S."/>
            <person name="Larimer F."/>
            <person name="Hauser L."/>
            <person name="Land M."/>
            <person name="Ivanova N."/>
            <person name="Richardson P."/>
            <person name="Cavicchioli R."/>
            <person name="DasSarma S."/>
            <person name="Woese C.R."/>
            <person name="Kyrpides N.C."/>
        </authorList>
    </citation>
    <scope>NUCLEOTIDE SEQUENCE [LARGE SCALE GENOMIC DNA]</scope>
    <source>
        <strain evidence="3">ATCC 49239 / DSM 5036 / JCM 8891 / ACAM 34</strain>
    </source>
</reference>
<dbReference type="Pfam" id="PF25922">
    <property type="entry name" value="DUF7968"/>
    <property type="match status" value="1"/>
</dbReference>
<name>B9LQB9_HALLT</name>
<dbReference type="Proteomes" id="UP000000740">
    <property type="component" value="Chromosome 1"/>
</dbReference>
<evidence type="ECO:0000313" key="3">
    <source>
        <dbReference type="Proteomes" id="UP000000740"/>
    </source>
</evidence>
<proteinExistence type="predicted"/>
<feature type="domain" description="DUF7968" evidence="1">
    <location>
        <begin position="3"/>
        <end position="108"/>
    </location>
</feature>
<dbReference type="eggNOG" id="arCOG08961">
    <property type="taxonomic scope" value="Archaea"/>
</dbReference>
<keyword evidence="3" id="KW-1185">Reference proteome</keyword>
<sequence length="115" mass="12530">MESNATRVVLSYPEGLSDWGRDQVETDRYRGYFARVLDRVAVGDTREEFVDVGCCGDSLDVPFRAERIEVDGDAVDTAVVTDATAVDYETRSGDVDGGWRVQSAAGPSCVTGDRE</sequence>
<dbReference type="HOGENOM" id="CLU_144578_0_0_2"/>
<gene>
    <name evidence="2" type="ordered locus">Hlac_1962</name>
</gene>
<dbReference type="RefSeq" id="WP_015910665.1">
    <property type="nucleotide sequence ID" value="NC_012029.1"/>
</dbReference>
<dbReference type="InterPro" id="IPR058274">
    <property type="entry name" value="DUF7968"/>
</dbReference>
<accession>B9LQB9</accession>
<protein>
    <recommendedName>
        <fullName evidence="1">DUF7968 domain-containing protein</fullName>
    </recommendedName>
</protein>
<evidence type="ECO:0000313" key="2">
    <source>
        <dbReference type="EMBL" id="ACM57540.1"/>
    </source>
</evidence>
<dbReference type="KEGG" id="hla:Hlac_1962"/>
<dbReference type="EMBL" id="CP001365">
    <property type="protein sequence ID" value="ACM57540.1"/>
    <property type="molecule type" value="Genomic_DNA"/>
</dbReference>
<dbReference type="AlphaFoldDB" id="B9LQB9"/>